<gene>
    <name evidence="2" type="ORF">HNR61_006679</name>
</gene>
<keyword evidence="1" id="KW-0472">Membrane</keyword>
<feature type="transmembrane region" description="Helical" evidence="1">
    <location>
        <begin position="7"/>
        <end position="27"/>
    </location>
</feature>
<feature type="transmembrane region" description="Helical" evidence="1">
    <location>
        <begin position="84"/>
        <end position="108"/>
    </location>
</feature>
<evidence type="ECO:0000256" key="1">
    <source>
        <dbReference type="SAM" id="Phobius"/>
    </source>
</evidence>
<keyword evidence="1" id="KW-0812">Transmembrane</keyword>
<feature type="transmembrane region" description="Helical" evidence="1">
    <location>
        <begin position="114"/>
        <end position="134"/>
    </location>
</feature>
<proteinExistence type="predicted"/>
<feature type="transmembrane region" description="Helical" evidence="1">
    <location>
        <begin position="141"/>
        <end position="164"/>
    </location>
</feature>
<name>A0A7W3LVL1_ACTNM</name>
<feature type="transmembrane region" description="Helical" evidence="1">
    <location>
        <begin position="33"/>
        <end position="55"/>
    </location>
</feature>
<reference evidence="2 3" key="1">
    <citation type="submission" date="2020-08" db="EMBL/GenBank/DDBJ databases">
        <title>Genomic Encyclopedia of Type Strains, Phase IV (KMG-IV): sequencing the most valuable type-strain genomes for metagenomic binning, comparative biology and taxonomic classification.</title>
        <authorList>
            <person name="Goeker M."/>
        </authorList>
    </citation>
    <scope>NUCLEOTIDE SEQUENCE [LARGE SCALE GENOMIC DNA]</scope>
    <source>
        <strain evidence="2 3">DSM 44197</strain>
    </source>
</reference>
<feature type="transmembrane region" description="Helical" evidence="1">
    <location>
        <begin position="170"/>
        <end position="190"/>
    </location>
</feature>
<keyword evidence="1" id="KW-1133">Transmembrane helix</keyword>
<evidence type="ECO:0000313" key="3">
    <source>
        <dbReference type="Proteomes" id="UP000572680"/>
    </source>
</evidence>
<organism evidence="2 3">
    <name type="scientific">Actinomadura namibiensis</name>
    <dbReference type="NCBI Taxonomy" id="182080"/>
    <lineage>
        <taxon>Bacteria</taxon>
        <taxon>Bacillati</taxon>
        <taxon>Actinomycetota</taxon>
        <taxon>Actinomycetes</taxon>
        <taxon>Streptosporangiales</taxon>
        <taxon>Thermomonosporaceae</taxon>
        <taxon>Actinomadura</taxon>
    </lineage>
</organism>
<dbReference type="EMBL" id="JACJIA010000010">
    <property type="protein sequence ID" value="MBA8955022.1"/>
    <property type="molecule type" value="Genomic_DNA"/>
</dbReference>
<protein>
    <submittedName>
        <fullName evidence="2">Uncharacterized protein</fullName>
    </submittedName>
</protein>
<sequence>MDGQSPYARIMGTLVLGGAMSAVVFFQKGQVPLGVLGALVAAAALGHMVVSAVAARRRWREEMGGTAASPYAADPRVRSAARDAAPASGAFGACVAVLTLLLAMSAAGSGGLEWLLIVALLPAMMSVSLLTAAVRMAKYQVYGVASAMHTFHIVFVVGAILAFSLLGKQWLIAGGDAVAMLAAAGAYRLLVRAERALGGPSPAPAGPGRIG</sequence>
<dbReference type="Proteomes" id="UP000572680">
    <property type="component" value="Unassembled WGS sequence"/>
</dbReference>
<accession>A0A7W3LVL1</accession>
<keyword evidence="3" id="KW-1185">Reference proteome</keyword>
<dbReference type="AlphaFoldDB" id="A0A7W3LVL1"/>
<dbReference type="RefSeq" id="WP_182847038.1">
    <property type="nucleotide sequence ID" value="NZ_BAAALP010000071.1"/>
</dbReference>
<comment type="caution">
    <text evidence="2">The sequence shown here is derived from an EMBL/GenBank/DDBJ whole genome shotgun (WGS) entry which is preliminary data.</text>
</comment>
<evidence type="ECO:0000313" key="2">
    <source>
        <dbReference type="EMBL" id="MBA8955022.1"/>
    </source>
</evidence>